<dbReference type="AlphaFoldDB" id="K0RRC3"/>
<feature type="region of interest" description="Disordered" evidence="1">
    <location>
        <begin position="214"/>
        <end position="256"/>
    </location>
</feature>
<name>K0RRC3_THAOC</name>
<protein>
    <submittedName>
        <fullName evidence="3">Uncharacterized protein</fullName>
    </submittedName>
</protein>
<proteinExistence type="predicted"/>
<comment type="caution">
    <text evidence="3">The sequence shown here is derived from an EMBL/GenBank/DDBJ whole genome shotgun (WGS) entry which is preliminary data.</text>
</comment>
<reference evidence="3 4" key="1">
    <citation type="journal article" date="2012" name="Genome Biol.">
        <title>Genome and low-iron response of an oceanic diatom adapted to chronic iron limitation.</title>
        <authorList>
            <person name="Lommer M."/>
            <person name="Specht M."/>
            <person name="Roy A.S."/>
            <person name="Kraemer L."/>
            <person name="Andreson R."/>
            <person name="Gutowska M.A."/>
            <person name="Wolf J."/>
            <person name="Bergner S.V."/>
            <person name="Schilhabel M.B."/>
            <person name="Klostermeier U.C."/>
            <person name="Beiko R.G."/>
            <person name="Rosenstiel P."/>
            <person name="Hippler M."/>
            <person name="Laroche J."/>
        </authorList>
    </citation>
    <scope>NUCLEOTIDE SEQUENCE [LARGE SCALE GENOMIC DNA]</scope>
    <source>
        <strain evidence="3 4">CCMP1005</strain>
    </source>
</reference>
<keyword evidence="2" id="KW-1133">Transmembrane helix</keyword>
<evidence type="ECO:0000313" key="3">
    <source>
        <dbReference type="EMBL" id="EJK56333.1"/>
    </source>
</evidence>
<sequence length="566" mass="61740">MNQSIYRPLGLLRVGDLRGRNIRSRDLGLPGSFYVSILYDPARYADARASSELANVDVSSGCAHEIGSTVSPGITASPEWNSIEDSAELTHVKHMLPNITDILDHTRHEAAGSMGGSERKSSIGYPIPTPITERIREAVVASDNEPATNTRLSLLPWEESHGAVVLQVKYTEVLSSFFDNVLGEVVIPIAKLVGSGNKGVEGWFRVLEAGTKDCIPGDEPESPRSAPDPAGDGDAGSYQRSSSSGKGTAPPIEHPQVHVRVNFSPTVIAGDSALQKSDIEASKVICEEMARTASGKQSSGGSVIGSSLNTINTVRTLGGNLQNQLAFVVDLVEQGRNAFNFSSPQITIVLFVCLLALWSILATIPTRIIVLAVGLRNILLEVFLQAEADVSYVKTSFKFTRAHPFRAIADEDLRRTYFWEAKREGERERKKLAAAKRESRLEKLWKTQWHGTLKIKRNDPDTSLWRWESAFALIEGHRFIWWKSEKHFDTGEASEGSLFFAGHAGLSGLSPLDLRELPTGDIPSVVSIFGRGQQGQQKVTCLAPDHTAKQTLENAVIFASSDTKAD</sequence>
<keyword evidence="2" id="KW-0812">Transmembrane</keyword>
<dbReference type="EMBL" id="AGNL01031786">
    <property type="protein sequence ID" value="EJK56333.1"/>
    <property type="molecule type" value="Genomic_DNA"/>
</dbReference>
<accession>K0RRC3</accession>
<dbReference type="Proteomes" id="UP000266841">
    <property type="component" value="Unassembled WGS sequence"/>
</dbReference>
<feature type="transmembrane region" description="Helical" evidence="2">
    <location>
        <begin position="348"/>
        <end position="375"/>
    </location>
</feature>
<evidence type="ECO:0000313" key="4">
    <source>
        <dbReference type="Proteomes" id="UP000266841"/>
    </source>
</evidence>
<dbReference type="eggNOG" id="ENOG502T6B3">
    <property type="taxonomic scope" value="Eukaryota"/>
</dbReference>
<keyword evidence="2" id="KW-0472">Membrane</keyword>
<organism evidence="3 4">
    <name type="scientific">Thalassiosira oceanica</name>
    <name type="common">Marine diatom</name>
    <dbReference type="NCBI Taxonomy" id="159749"/>
    <lineage>
        <taxon>Eukaryota</taxon>
        <taxon>Sar</taxon>
        <taxon>Stramenopiles</taxon>
        <taxon>Ochrophyta</taxon>
        <taxon>Bacillariophyta</taxon>
        <taxon>Coscinodiscophyceae</taxon>
        <taxon>Thalassiosirophycidae</taxon>
        <taxon>Thalassiosirales</taxon>
        <taxon>Thalassiosiraceae</taxon>
        <taxon>Thalassiosira</taxon>
    </lineage>
</organism>
<evidence type="ECO:0000256" key="1">
    <source>
        <dbReference type="SAM" id="MobiDB-lite"/>
    </source>
</evidence>
<keyword evidence="4" id="KW-1185">Reference proteome</keyword>
<evidence type="ECO:0000256" key="2">
    <source>
        <dbReference type="SAM" id="Phobius"/>
    </source>
</evidence>
<gene>
    <name evidence="3" type="ORF">THAOC_23806</name>
</gene>
<dbReference type="OrthoDB" id="5973539at2759"/>